<dbReference type="EMBL" id="NAPY01000011">
    <property type="protein sequence ID" value="MUL36475.1"/>
    <property type="molecule type" value="Genomic_DNA"/>
</dbReference>
<keyword evidence="1" id="KW-0472">Membrane</keyword>
<dbReference type="PANTHER" id="PTHR23526">
    <property type="entry name" value="INTEGRAL MEMBRANE TRANSPORT PROTEIN-RELATED"/>
    <property type="match status" value="1"/>
</dbReference>
<dbReference type="Proteomes" id="UP000441797">
    <property type="component" value="Unassembled WGS sequence"/>
</dbReference>
<evidence type="ECO:0000313" key="2">
    <source>
        <dbReference type="EMBL" id="MUL36475.1"/>
    </source>
</evidence>
<dbReference type="AlphaFoldDB" id="A0A6N8FVY4"/>
<dbReference type="Gene3D" id="1.20.1250.20">
    <property type="entry name" value="MFS general substrate transporter like domains"/>
    <property type="match status" value="2"/>
</dbReference>
<feature type="transmembrane region" description="Helical" evidence="1">
    <location>
        <begin position="305"/>
        <end position="326"/>
    </location>
</feature>
<keyword evidence="3" id="KW-1185">Reference proteome</keyword>
<accession>A0A6N8FVY4</accession>
<proteinExistence type="predicted"/>
<sequence length="488" mass="53114">METISPPTIETREHRHLLTVPPSKLPPQISPQEIRTSLKASTIDGIFAAIFSSITSGVLLTNFLLHLGASSVEIGMLSSIPMVVNLLQPLGAYFADRTTSRHNYCLYIFGVSRLLWLILVVGIGWVCWSGANLHQLVSWTLSMILVTHILNALGSSCWVSWMAALVPHRLRGRYFGFRNSAISLTTLLSVPIFGVAVSAWPNSSVQGYGIVLLLGVVTGLISLGCQFFMADVNPLQPRDAASYRSKAKAAESLNVVDESSRIQPSIFQDTNFLKFLLYFGLWTFAVNLSAPFFNLYLLDNLHLNLSWVTTYTSLTAGANLVMLVLWGKMADRIGNRPLLLFVGILAAITPIFWLGAGADSLSRWIWLPLIHIFSGGTWAAIDLCSNNIQMEVAPVEHPSKYFAIAAAISGVCGAFGTTTGGFLAQLSVIGGLPGLFALSVLVRLIALFPLVFVREPRSQSVLKILRNFLPFKPQLTPVPAVGVGDSSK</sequence>
<feature type="transmembrane region" description="Helical" evidence="1">
    <location>
        <begin position="106"/>
        <end position="131"/>
    </location>
</feature>
<feature type="transmembrane region" description="Helical" evidence="1">
    <location>
        <begin position="45"/>
        <end position="68"/>
    </location>
</feature>
<feature type="transmembrane region" description="Helical" evidence="1">
    <location>
        <begin position="207"/>
        <end position="229"/>
    </location>
</feature>
<dbReference type="InterPro" id="IPR011701">
    <property type="entry name" value="MFS"/>
</dbReference>
<name>A0A6N8FVY4_9CHRO</name>
<organism evidence="2 3">
    <name type="scientific">Gloeocapsopsis dulcis AAB1 = 1H9</name>
    <dbReference type="NCBI Taxonomy" id="1433147"/>
    <lineage>
        <taxon>Bacteria</taxon>
        <taxon>Bacillati</taxon>
        <taxon>Cyanobacteriota</taxon>
        <taxon>Cyanophyceae</taxon>
        <taxon>Oscillatoriophycideae</taxon>
        <taxon>Chroococcales</taxon>
        <taxon>Chroococcaceae</taxon>
        <taxon>Gloeocapsopsis</taxon>
        <taxon>Gloeocapsopsis dulcis</taxon>
    </lineage>
</organism>
<protein>
    <submittedName>
        <fullName evidence="2">MFS transporter</fullName>
    </submittedName>
</protein>
<comment type="caution">
    <text evidence="2">The sequence shown here is derived from an EMBL/GenBank/DDBJ whole genome shotgun (WGS) entry which is preliminary data.</text>
</comment>
<reference evidence="2 3" key="1">
    <citation type="journal article" date="2019" name="Front. Microbiol.">
        <title>Genomic Features for Desiccation Tolerance and Sugar Biosynthesis in the Extremophile Gloeocapsopsis sp. UTEX B3054.</title>
        <authorList>
            <person name="Urrejola C."/>
            <person name="Alcorta J."/>
            <person name="Salas L."/>
            <person name="Vasquez M."/>
            <person name="Polz M.F."/>
            <person name="Vicuna R."/>
            <person name="Diez B."/>
        </authorList>
    </citation>
    <scope>NUCLEOTIDE SEQUENCE [LARGE SCALE GENOMIC DNA]</scope>
    <source>
        <strain evidence="2 3">1H9</strain>
    </source>
</reference>
<dbReference type="PANTHER" id="PTHR23526:SF2">
    <property type="entry name" value="MAJOR FACILITATOR SUPERFAMILY (MFS) PROFILE DOMAIN-CONTAINING PROTEIN"/>
    <property type="match status" value="1"/>
</dbReference>
<dbReference type="Pfam" id="PF07690">
    <property type="entry name" value="MFS_1"/>
    <property type="match status" value="1"/>
</dbReference>
<evidence type="ECO:0000256" key="1">
    <source>
        <dbReference type="SAM" id="Phobius"/>
    </source>
</evidence>
<feature type="transmembrane region" description="Helical" evidence="1">
    <location>
        <begin position="364"/>
        <end position="381"/>
    </location>
</feature>
<feature type="transmembrane region" description="Helical" evidence="1">
    <location>
        <begin position="435"/>
        <end position="453"/>
    </location>
</feature>
<dbReference type="GO" id="GO:0022857">
    <property type="term" value="F:transmembrane transporter activity"/>
    <property type="evidence" value="ECO:0007669"/>
    <property type="project" value="InterPro"/>
</dbReference>
<keyword evidence="1" id="KW-0812">Transmembrane</keyword>
<feature type="transmembrane region" description="Helical" evidence="1">
    <location>
        <begin position="401"/>
        <end position="423"/>
    </location>
</feature>
<dbReference type="InterPro" id="IPR052528">
    <property type="entry name" value="Sugar_transport-like"/>
</dbReference>
<keyword evidence="1" id="KW-1133">Transmembrane helix</keyword>
<dbReference type="InterPro" id="IPR036259">
    <property type="entry name" value="MFS_trans_sf"/>
</dbReference>
<gene>
    <name evidence="2" type="ORF">BWI75_08965</name>
</gene>
<evidence type="ECO:0000313" key="3">
    <source>
        <dbReference type="Proteomes" id="UP000441797"/>
    </source>
</evidence>
<feature type="transmembrane region" description="Helical" evidence="1">
    <location>
        <begin position="275"/>
        <end position="293"/>
    </location>
</feature>
<feature type="transmembrane region" description="Helical" evidence="1">
    <location>
        <begin position="74"/>
        <end position="94"/>
    </location>
</feature>
<dbReference type="RefSeq" id="WP_105218815.1">
    <property type="nucleotide sequence ID" value="NZ_CAWNSU010000012.1"/>
</dbReference>
<feature type="transmembrane region" description="Helical" evidence="1">
    <location>
        <begin position="181"/>
        <end position="201"/>
    </location>
</feature>
<feature type="transmembrane region" description="Helical" evidence="1">
    <location>
        <begin position="137"/>
        <end position="161"/>
    </location>
</feature>
<feature type="transmembrane region" description="Helical" evidence="1">
    <location>
        <begin position="338"/>
        <end position="358"/>
    </location>
</feature>
<dbReference type="SUPFAM" id="SSF103473">
    <property type="entry name" value="MFS general substrate transporter"/>
    <property type="match status" value="1"/>
</dbReference>